<accession>A0A8H3I6B5</accession>
<dbReference type="PANTHER" id="PTHR10543">
    <property type="entry name" value="BETA-CAROTENE DIOXYGENASE"/>
    <property type="match status" value="1"/>
</dbReference>
<name>A0A8H3I6B5_9LECA</name>
<evidence type="ECO:0000256" key="1">
    <source>
        <dbReference type="ARBA" id="ARBA00006787"/>
    </source>
</evidence>
<dbReference type="Proteomes" id="UP000664534">
    <property type="component" value="Unassembled WGS sequence"/>
</dbReference>
<dbReference type="GO" id="GO:0046872">
    <property type="term" value="F:metal ion binding"/>
    <property type="evidence" value="ECO:0007669"/>
    <property type="project" value="UniProtKB-KW"/>
</dbReference>
<comment type="cofactor">
    <cofactor evidence="5">
        <name>Fe(2+)</name>
        <dbReference type="ChEBI" id="CHEBI:29033"/>
    </cofactor>
    <text evidence="5">Binds 1 Fe(2+) ion per subunit.</text>
</comment>
<keyword evidence="4 5" id="KW-0408">Iron</keyword>
<dbReference type="GO" id="GO:0016121">
    <property type="term" value="P:carotene catabolic process"/>
    <property type="evidence" value="ECO:0007669"/>
    <property type="project" value="TreeGrafter"/>
</dbReference>
<evidence type="ECO:0008006" key="8">
    <source>
        <dbReference type="Google" id="ProtNLM"/>
    </source>
</evidence>
<keyword evidence="3" id="KW-0560">Oxidoreductase</keyword>
<protein>
    <recommendedName>
        <fullName evidence="8">Dioxygenase</fullName>
    </recommendedName>
</protein>
<evidence type="ECO:0000256" key="4">
    <source>
        <dbReference type="ARBA" id="ARBA00023004"/>
    </source>
</evidence>
<keyword evidence="7" id="KW-1185">Reference proteome</keyword>
<proteinExistence type="inferred from homology"/>
<comment type="similarity">
    <text evidence="1">Belongs to the carotenoid oxygenase family.</text>
</comment>
<dbReference type="InterPro" id="IPR004294">
    <property type="entry name" value="Carotenoid_Oase"/>
</dbReference>
<dbReference type="AlphaFoldDB" id="A0A8H3I6B5"/>
<sequence length="141" mass="15588">MDGETLIESGIRDPPTQITGCVDTRDMSEVLASQDLLDPVRMFKTPEQWYEQGSRFVSHADGVSEDDGWILSYVFDESQLLANGGCSKDAESELWLIDAKNMIDVVARVHLPQRAPYVIHGNWFSEPGPEAGGHAESSFST</sequence>
<organism evidence="6 7">
    <name type="scientific">Imshaugia aleurites</name>
    <dbReference type="NCBI Taxonomy" id="172621"/>
    <lineage>
        <taxon>Eukaryota</taxon>
        <taxon>Fungi</taxon>
        <taxon>Dikarya</taxon>
        <taxon>Ascomycota</taxon>
        <taxon>Pezizomycotina</taxon>
        <taxon>Lecanoromycetes</taxon>
        <taxon>OSLEUM clade</taxon>
        <taxon>Lecanoromycetidae</taxon>
        <taxon>Lecanorales</taxon>
        <taxon>Lecanorineae</taxon>
        <taxon>Parmeliaceae</taxon>
        <taxon>Imshaugia</taxon>
    </lineage>
</organism>
<gene>
    <name evidence="6" type="ORF">IMSHALPRED_007553</name>
</gene>
<dbReference type="PANTHER" id="PTHR10543:SF89">
    <property type="entry name" value="CAROTENOID 9,10(9',10')-CLEAVAGE DIOXYGENASE 1"/>
    <property type="match status" value="1"/>
</dbReference>
<evidence type="ECO:0000256" key="2">
    <source>
        <dbReference type="ARBA" id="ARBA00022723"/>
    </source>
</evidence>
<dbReference type="GO" id="GO:0010436">
    <property type="term" value="F:carotenoid dioxygenase activity"/>
    <property type="evidence" value="ECO:0007669"/>
    <property type="project" value="TreeGrafter"/>
</dbReference>
<reference evidence="6" key="1">
    <citation type="submission" date="2021-03" db="EMBL/GenBank/DDBJ databases">
        <authorList>
            <person name="Tagirdzhanova G."/>
        </authorList>
    </citation>
    <scope>NUCLEOTIDE SEQUENCE</scope>
</reference>
<dbReference type="Pfam" id="PF03055">
    <property type="entry name" value="RPE65"/>
    <property type="match status" value="1"/>
</dbReference>
<feature type="binding site" evidence="5">
    <location>
        <position position="120"/>
    </location>
    <ligand>
        <name>Fe cation</name>
        <dbReference type="ChEBI" id="CHEBI:24875"/>
        <note>catalytic</note>
    </ligand>
</feature>
<evidence type="ECO:0000313" key="6">
    <source>
        <dbReference type="EMBL" id="CAF9908980.1"/>
    </source>
</evidence>
<keyword evidence="2 5" id="KW-0479">Metal-binding</keyword>
<comment type="caution">
    <text evidence="6">The sequence shown here is derived from an EMBL/GenBank/DDBJ whole genome shotgun (WGS) entry which is preliminary data.</text>
</comment>
<evidence type="ECO:0000256" key="5">
    <source>
        <dbReference type="PIRSR" id="PIRSR604294-1"/>
    </source>
</evidence>
<dbReference type="EMBL" id="CAJPDT010000005">
    <property type="protein sequence ID" value="CAF9908980.1"/>
    <property type="molecule type" value="Genomic_DNA"/>
</dbReference>
<evidence type="ECO:0000313" key="7">
    <source>
        <dbReference type="Proteomes" id="UP000664534"/>
    </source>
</evidence>
<dbReference type="OrthoDB" id="1069523at2759"/>
<evidence type="ECO:0000256" key="3">
    <source>
        <dbReference type="ARBA" id="ARBA00023002"/>
    </source>
</evidence>